<evidence type="ECO:0000313" key="2">
    <source>
        <dbReference type="Proteomes" id="UP000306393"/>
    </source>
</evidence>
<dbReference type="Proteomes" id="UP000306393">
    <property type="component" value="Unassembled WGS sequence"/>
</dbReference>
<gene>
    <name evidence="1" type="ORF">EpCFBP13511_07565</name>
</gene>
<accession>A0A3S7RZN3</accession>
<evidence type="ECO:0000313" key="1">
    <source>
        <dbReference type="EMBL" id="TKJ91794.1"/>
    </source>
</evidence>
<dbReference type="EMBL" id="QGAC01000006">
    <property type="protein sequence ID" value="TKJ91794.1"/>
    <property type="molecule type" value="Genomic_DNA"/>
</dbReference>
<reference evidence="1 2" key="1">
    <citation type="journal article" date="2019" name="Sci. Rep.">
        <title>Differences in resource use lead to coexistence of seed-transmitted microbial populations.</title>
        <authorList>
            <person name="Torres-Cortes G."/>
            <person name="Garcia B.J."/>
            <person name="Compant S."/>
            <person name="Rezki S."/>
            <person name="Jones P."/>
            <person name="Preveaux A."/>
            <person name="Briand M."/>
            <person name="Roulet A."/>
            <person name="Bouchez O."/>
            <person name="Jacobson D."/>
            <person name="Barret M."/>
        </authorList>
    </citation>
    <scope>NUCLEOTIDE SEQUENCE [LARGE SCALE GENOMIC DNA]</scope>
    <source>
        <strain evidence="1 2">CFBP13511</strain>
    </source>
</reference>
<dbReference type="AlphaFoldDB" id="A0A3S7RZN3"/>
<organism evidence="1 2">
    <name type="scientific">Erwinia persicina</name>
    <dbReference type="NCBI Taxonomy" id="55211"/>
    <lineage>
        <taxon>Bacteria</taxon>
        <taxon>Pseudomonadati</taxon>
        <taxon>Pseudomonadota</taxon>
        <taxon>Gammaproteobacteria</taxon>
        <taxon>Enterobacterales</taxon>
        <taxon>Erwiniaceae</taxon>
        <taxon>Erwinia</taxon>
    </lineage>
</organism>
<dbReference type="STRING" id="1219360.GCA_001571305_01699"/>
<dbReference type="KEGG" id="epe:CI789_00780"/>
<proteinExistence type="predicted"/>
<comment type="caution">
    <text evidence="1">The sequence shown here is derived from an EMBL/GenBank/DDBJ whole genome shotgun (WGS) entry which is preliminary data.</text>
</comment>
<name>A0A3S7RZN3_9GAMM</name>
<protein>
    <submittedName>
        <fullName evidence="1">Uncharacterized protein</fullName>
    </submittedName>
</protein>
<sequence length="79" mass="9002">MTLAIRSRNDTPPPPVMITSQSLVTLAEFKRDLGNDDFFPYYFNYKTKLLKCAARNKTAILINTSGINDNFLENEVEKS</sequence>